<dbReference type="RefSeq" id="WP_160332085.1">
    <property type="nucleotide sequence ID" value="NZ_WSRS01000004.1"/>
</dbReference>
<name>A0A7X3KC54_9STRE</name>
<evidence type="ECO:0000313" key="3">
    <source>
        <dbReference type="Proteomes" id="UP000461595"/>
    </source>
</evidence>
<protein>
    <submittedName>
        <fullName evidence="2">DUF1366 domain-containing protein</fullName>
    </submittedName>
</protein>
<accession>A0A7X3KC54</accession>
<organism evidence="2 3">
    <name type="scientific">Streptococcus danieliae</name>
    <dbReference type="NCBI Taxonomy" id="747656"/>
    <lineage>
        <taxon>Bacteria</taxon>
        <taxon>Bacillati</taxon>
        <taxon>Bacillota</taxon>
        <taxon>Bacilli</taxon>
        <taxon>Lactobacillales</taxon>
        <taxon>Streptococcaceae</taxon>
        <taxon>Streptococcus</taxon>
    </lineage>
</organism>
<dbReference type="AlphaFoldDB" id="A0A7X3KC54"/>
<dbReference type="Pfam" id="PF07104">
    <property type="entry name" value="DUF1366"/>
    <property type="match status" value="1"/>
</dbReference>
<dbReference type="InterPro" id="IPR009796">
    <property type="entry name" value="DUF1366"/>
</dbReference>
<dbReference type="Proteomes" id="UP000461595">
    <property type="component" value="Unassembled WGS sequence"/>
</dbReference>
<sequence>MKLEYNSKSLDYGQDGQPSRTKVLLTNLEGAAYPVFLPADVINDSDAELLEKALEVVYEENFPHRAENEKFNLIGEKMAKIDEAVDVANEAVAELRQTSEEAKIQMRKNEQRIDAAVAELTSLVLGAIFPGAEEVEVEE</sequence>
<keyword evidence="1" id="KW-0175">Coiled coil</keyword>
<evidence type="ECO:0000256" key="1">
    <source>
        <dbReference type="SAM" id="Coils"/>
    </source>
</evidence>
<gene>
    <name evidence="2" type="ORF">E5983_01010</name>
</gene>
<proteinExistence type="predicted"/>
<reference evidence="2 3" key="1">
    <citation type="submission" date="2019-12" db="EMBL/GenBank/DDBJ databases">
        <title>Microbes associate with the intestines of laboratory mice.</title>
        <authorList>
            <person name="Navarre W."/>
            <person name="Wong E."/>
        </authorList>
    </citation>
    <scope>NUCLEOTIDE SEQUENCE [LARGE SCALE GENOMIC DNA]</scope>
    <source>
        <strain evidence="2 3">NM51_B2-22</strain>
    </source>
</reference>
<feature type="coiled-coil region" evidence="1">
    <location>
        <begin position="78"/>
        <end position="119"/>
    </location>
</feature>
<comment type="caution">
    <text evidence="2">The sequence shown here is derived from an EMBL/GenBank/DDBJ whole genome shotgun (WGS) entry which is preliminary data.</text>
</comment>
<evidence type="ECO:0000313" key="2">
    <source>
        <dbReference type="EMBL" id="MVX58253.1"/>
    </source>
</evidence>
<dbReference type="OrthoDB" id="2235976at2"/>
<dbReference type="EMBL" id="WSRS01000004">
    <property type="protein sequence ID" value="MVX58253.1"/>
    <property type="molecule type" value="Genomic_DNA"/>
</dbReference>